<evidence type="ECO:0000313" key="3">
    <source>
        <dbReference type="EMBL" id="GLC51325.1"/>
    </source>
</evidence>
<reference evidence="3 4" key="1">
    <citation type="journal article" date="2023" name="Commun. Biol.">
        <title>Reorganization of the ancestral sex-determining regions during the evolution of trioecy in Pleodorina starrii.</title>
        <authorList>
            <person name="Takahashi K."/>
            <person name="Suzuki S."/>
            <person name="Kawai-Toyooka H."/>
            <person name="Yamamoto K."/>
            <person name="Hamaji T."/>
            <person name="Ootsuki R."/>
            <person name="Yamaguchi H."/>
            <person name="Kawachi M."/>
            <person name="Higashiyama T."/>
            <person name="Nozaki H."/>
        </authorList>
    </citation>
    <scope>NUCLEOTIDE SEQUENCE [LARGE SCALE GENOMIC DNA]</scope>
    <source>
        <strain evidence="3 4">NIES-4479</strain>
    </source>
</reference>
<accession>A0A9W6BGG2</accession>
<keyword evidence="4" id="KW-1185">Reference proteome</keyword>
<evidence type="ECO:0000313" key="4">
    <source>
        <dbReference type="Proteomes" id="UP001165080"/>
    </source>
</evidence>
<dbReference type="Proteomes" id="UP001165080">
    <property type="component" value="Unassembled WGS sequence"/>
</dbReference>
<dbReference type="EMBL" id="BRXU01000004">
    <property type="protein sequence ID" value="GLC51325.1"/>
    <property type="molecule type" value="Genomic_DNA"/>
</dbReference>
<evidence type="ECO:0000256" key="1">
    <source>
        <dbReference type="SAM" id="Coils"/>
    </source>
</evidence>
<feature type="region of interest" description="Disordered" evidence="2">
    <location>
        <begin position="119"/>
        <end position="160"/>
    </location>
</feature>
<comment type="caution">
    <text evidence="3">The sequence shown here is derived from an EMBL/GenBank/DDBJ whole genome shotgun (WGS) entry which is preliminary data.</text>
</comment>
<dbReference type="PANTHER" id="PTHR38019:SF1">
    <property type="entry name" value="N-ACETYLTRANSFERASE DOMAIN-CONTAINING PROTEIN"/>
    <property type="match status" value="1"/>
</dbReference>
<evidence type="ECO:0000256" key="2">
    <source>
        <dbReference type="SAM" id="MobiDB-lite"/>
    </source>
</evidence>
<dbReference type="OrthoDB" id="200110at2759"/>
<proteinExistence type="predicted"/>
<gene>
    <name evidence="3" type="primary">PLEST004620</name>
    <name evidence="3" type="ORF">PLESTB_000490200</name>
</gene>
<feature type="coiled-coil region" evidence="1">
    <location>
        <begin position="309"/>
        <end position="425"/>
    </location>
</feature>
<protein>
    <submittedName>
        <fullName evidence="3">Uncharacterized protein</fullName>
    </submittedName>
</protein>
<dbReference type="PANTHER" id="PTHR38019">
    <property type="entry name" value="KDA ANTIGEN P200, PUTATIVE-RELATED"/>
    <property type="match status" value="1"/>
</dbReference>
<name>A0A9W6BGG2_9CHLO</name>
<organism evidence="3 4">
    <name type="scientific">Pleodorina starrii</name>
    <dbReference type="NCBI Taxonomy" id="330485"/>
    <lineage>
        <taxon>Eukaryota</taxon>
        <taxon>Viridiplantae</taxon>
        <taxon>Chlorophyta</taxon>
        <taxon>core chlorophytes</taxon>
        <taxon>Chlorophyceae</taxon>
        <taxon>CS clade</taxon>
        <taxon>Chlamydomonadales</taxon>
        <taxon>Volvocaceae</taxon>
        <taxon>Pleodorina</taxon>
    </lineage>
</organism>
<dbReference type="AlphaFoldDB" id="A0A9W6BGG2"/>
<keyword evidence="1" id="KW-0175">Coiled coil</keyword>
<sequence length="538" mass="64081">MTITHQQQHRPAIEWLSDLQRAKVEGMSGTKPKITIQDLIEKVNDPNAPEQALIPTSPRSVEACFRLGVDPLELQFHPIAFYKYTGDTDEIAKLRYEKHEQVRRERIKSLIDLRKRLVDDGWTGEPGRSQSAKRPGAGASAGGGGADGRPNSSTMVEKERQRLDVLRKRHEREIAQMIAHEHQRKELAEKQQRKVDALEARAMEMARQKAEHDREWMVRQRELELARLREQKELEREGKRAAEERYRREREVQKAKEEEEKRMKKEAYMRELERRQRTMEHRAETERILAEQAERVRQRKQAMEAADELRTKRLQQEAHERHLANLEKRKKAEERINSALVANSEIMRKKRDEFVRRERDAEARRAELERQERLSMELRRQQDMQREQERHHKYLTAQELEEARKKALRERAEAKERELAELAASRKREMDIRRVEREFELKRRLDRVDEISKVHLYQRQALLERIMDDYERTRQMMRERQTLMRVRKDTNMAASMQRQQLSLAMEALRNARSLERLAGPNGTVNVDALVRRPATARV</sequence>
<feature type="region of interest" description="Disordered" evidence="2">
    <location>
        <begin position="233"/>
        <end position="263"/>
    </location>
</feature>